<dbReference type="STRING" id="1443941.A9J31_06395"/>
<proteinExistence type="predicted"/>
<feature type="transmembrane region" description="Helical" evidence="1">
    <location>
        <begin position="188"/>
        <end position="206"/>
    </location>
</feature>
<accession>A0A1A7R9N6</accession>
<feature type="transmembrane region" description="Helical" evidence="1">
    <location>
        <begin position="83"/>
        <end position="101"/>
    </location>
</feature>
<comment type="caution">
    <text evidence="2">The sequence shown here is derived from an EMBL/GenBank/DDBJ whole genome shotgun (WGS) entry which is preliminary data.</text>
</comment>
<keyword evidence="1" id="KW-0812">Transmembrane</keyword>
<gene>
    <name evidence="2" type="ORF">A9J31_06395</name>
</gene>
<keyword evidence="1" id="KW-1133">Transmembrane helix</keyword>
<reference evidence="3" key="1">
    <citation type="submission" date="2016-06" db="EMBL/GenBank/DDBJ databases">
        <authorList>
            <person name="Radolfova-Krizova L."/>
            <person name="Nemec A."/>
        </authorList>
    </citation>
    <scope>NUCLEOTIDE SEQUENCE [LARGE SCALE GENOMIC DNA]</scope>
    <source>
        <strain evidence="3">ANC 4275</strain>
    </source>
</reference>
<dbReference type="EMBL" id="LZDS01000026">
    <property type="protein sequence ID" value="OBX28188.1"/>
    <property type="molecule type" value="Genomic_DNA"/>
</dbReference>
<sequence length="222" mass="26187">MFIYLAFWRSFLLKFDFQLPVSALVLMICCLLFPFLQSISFPLFDGMTVTAVESVQALLLLFFGVFSFFYLRPLEMEDGKKQFWLWAVAWWILLFGRSISWGRDYFPDVPKPYFRMISIFLIAPVVFMLFSPHLRHEIAHKLKTMSLPVWALILVLFGLFVSDTVEHSRVLSFVFLHDVAYKDLIEEVYEFPLIIGLFLLSYPMMLQDRVDVTADELQYQNE</sequence>
<evidence type="ECO:0000256" key="1">
    <source>
        <dbReference type="SAM" id="Phobius"/>
    </source>
</evidence>
<keyword evidence="1" id="KW-0472">Membrane</keyword>
<protein>
    <submittedName>
        <fullName evidence="2">Uncharacterized protein</fullName>
    </submittedName>
</protein>
<feature type="transmembrane region" description="Helical" evidence="1">
    <location>
        <begin position="113"/>
        <end position="130"/>
    </location>
</feature>
<name>A0A1A7R9N6_9GAMM</name>
<feature type="transmembrane region" description="Helical" evidence="1">
    <location>
        <begin position="50"/>
        <end position="71"/>
    </location>
</feature>
<keyword evidence="3" id="KW-1185">Reference proteome</keyword>
<dbReference type="Proteomes" id="UP000185753">
    <property type="component" value="Unassembled WGS sequence"/>
</dbReference>
<feature type="transmembrane region" description="Helical" evidence="1">
    <location>
        <begin position="142"/>
        <end position="161"/>
    </location>
</feature>
<evidence type="ECO:0000313" key="3">
    <source>
        <dbReference type="Proteomes" id="UP000185753"/>
    </source>
</evidence>
<dbReference type="AlphaFoldDB" id="A0A1A7R9N6"/>
<organism evidence="2 3">
    <name type="scientific">Acinetobacter gandensis</name>
    <dbReference type="NCBI Taxonomy" id="1443941"/>
    <lineage>
        <taxon>Bacteria</taxon>
        <taxon>Pseudomonadati</taxon>
        <taxon>Pseudomonadota</taxon>
        <taxon>Gammaproteobacteria</taxon>
        <taxon>Moraxellales</taxon>
        <taxon>Moraxellaceae</taxon>
        <taxon>Acinetobacter</taxon>
    </lineage>
</organism>
<evidence type="ECO:0000313" key="2">
    <source>
        <dbReference type="EMBL" id="OBX28188.1"/>
    </source>
</evidence>
<feature type="transmembrane region" description="Helical" evidence="1">
    <location>
        <begin position="21"/>
        <end position="44"/>
    </location>
</feature>